<protein>
    <submittedName>
        <fullName evidence="5">Marr-type hth domain</fullName>
    </submittedName>
</protein>
<keyword evidence="3" id="KW-0804">Transcription</keyword>
<dbReference type="GO" id="GO:0003677">
    <property type="term" value="F:DNA binding"/>
    <property type="evidence" value="ECO:0007669"/>
    <property type="project" value="UniProtKB-KW"/>
</dbReference>
<keyword evidence="1" id="KW-0805">Transcription regulation</keyword>
<dbReference type="InterPro" id="IPR023187">
    <property type="entry name" value="Tscrpt_reg_MarR-type_CS"/>
</dbReference>
<evidence type="ECO:0000256" key="2">
    <source>
        <dbReference type="ARBA" id="ARBA00023125"/>
    </source>
</evidence>
<gene>
    <name evidence="5" type="ORF">MSL71_47610</name>
</gene>
<dbReference type="Proteomes" id="UP000507962">
    <property type="component" value="Unassembled WGS sequence"/>
</dbReference>
<dbReference type="PROSITE" id="PS01117">
    <property type="entry name" value="HTH_MARR_1"/>
    <property type="match status" value="1"/>
</dbReference>
<dbReference type="PANTHER" id="PTHR42756">
    <property type="entry name" value="TRANSCRIPTIONAL REGULATOR, MARR"/>
    <property type="match status" value="1"/>
</dbReference>
<dbReference type="EMBL" id="CAADHO010000013">
    <property type="protein sequence ID" value="VFQ47075.1"/>
    <property type="molecule type" value="Genomic_DNA"/>
</dbReference>
<evidence type="ECO:0000259" key="4">
    <source>
        <dbReference type="PROSITE" id="PS50995"/>
    </source>
</evidence>
<name>A0A4U8YRS4_9BACT</name>
<dbReference type="Gene3D" id="1.10.10.10">
    <property type="entry name" value="Winged helix-like DNA-binding domain superfamily/Winged helix DNA-binding domain"/>
    <property type="match status" value="1"/>
</dbReference>
<dbReference type="InterPro" id="IPR036388">
    <property type="entry name" value="WH-like_DNA-bd_sf"/>
</dbReference>
<feature type="domain" description="HTH marR-type" evidence="4">
    <location>
        <begin position="1"/>
        <end position="141"/>
    </location>
</feature>
<sequence length="165" mass="18146">MPHPNSRKTSFGYRFAMIQRIHAALSRDGMAALGITTAQFPFLAELFHQKRPVTQNELSIGLCIDPAATARALDQLEKKGLVTREVNPENRRQKLVAITPQAREMETDFYKVLGNASDTLVSGLSESDKQAALTLLDRIMANGISARYGAGDNRNTSGHPPRKTP</sequence>
<dbReference type="AlphaFoldDB" id="A0A4U8YRS4"/>
<evidence type="ECO:0000256" key="1">
    <source>
        <dbReference type="ARBA" id="ARBA00023015"/>
    </source>
</evidence>
<dbReference type="SUPFAM" id="SSF46785">
    <property type="entry name" value="Winged helix' DNA-binding domain"/>
    <property type="match status" value="1"/>
</dbReference>
<evidence type="ECO:0000256" key="3">
    <source>
        <dbReference type="ARBA" id="ARBA00023163"/>
    </source>
</evidence>
<dbReference type="InterPro" id="IPR036390">
    <property type="entry name" value="WH_DNA-bd_sf"/>
</dbReference>
<reference evidence="5 6" key="1">
    <citation type="submission" date="2019-03" db="EMBL/GenBank/DDBJ databases">
        <authorList>
            <person name="Nijsse B."/>
        </authorList>
    </citation>
    <scope>NUCLEOTIDE SEQUENCE [LARGE SCALE GENOMIC DNA]</scope>
    <source>
        <strain evidence="5">Desulfoluna butyratoxydans MSL71</strain>
    </source>
</reference>
<dbReference type="PROSITE" id="PS50995">
    <property type="entry name" value="HTH_MARR_2"/>
    <property type="match status" value="1"/>
</dbReference>
<proteinExistence type="predicted"/>
<evidence type="ECO:0000313" key="5">
    <source>
        <dbReference type="EMBL" id="VFQ47075.1"/>
    </source>
</evidence>
<keyword evidence="6" id="KW-1185">Reference proteome</keyword>
<dbReference type="Pfam" id="PF01047">
    <property type="entry name" value="MarR"/>
    <property type="match status" value="1"/>
</dbReference>
<dbReference type="GO" id="GO:0003700">
    <property type="term" value="F:DNA-binding transcription factor activity"/>
    <property type="evidence" value="ECO:0007669"/>
    <property type="project" value="InterPro"/>
</dbReference>
<accession>A0A4U8YRS4</accession>
<organism evidence="5 6">
    <name type="scientific">Desulfoluna butyratoxydans</name>
    <dbReference type="NCBI Taxonomy" id="231438"/>
    <lineage>
        <taxon>Bacteria</taxon>
        <taxon>Pseudomonadati</taxon>
        <taxon>Thermodesulfobacteriota</taxon>
        <taxon>Desulfobacteria</taxon>
        <taxon>Desulfobacterales</taxon>
        <taxon>Desulfolunaceae</taxon>
        <taxon>Desulfoluna</taxon>
    </lineage>
</organism>
<dbReference type="PRINTS" id="PR00598">
    <property type="entry name" value="HTHMARR"/>
</dbReference>
<dbReference type="PANTHER" id="PTHR42756:SF1">
    <property type="entry name" value="TRANSCRIPTIONAL REPRESSOR OF EMRAB OPERON"/>
    <property type="match status" value="1"/>
</dbReference>
<evidence type="ECO:0000313" key="6">
    <source>
        <dbReference type="Proteomes" id="UP000507962"/>
    </source>
</evidence>
<dbReference type="InterPro" id="IPR000835">
    <property type="entry name" value="HTH_MarR-typ"/>
</dbReference>
<dbReference type="RefSeq" id="WP_180146180.1">
    <property type="nucleotide sequence ID" value="NZ_CAADHO010000013.1"/>
</dbReference>
<keyword evidence="2" id="KW-0238">DNA-binding</keyword>
<dbReference type="SMART" id="SM00347">
    <property type="entry name" value="HTH_MARR"/>
    <property type="match status" value="1"/>
</dbReference>